<dbReference type="AlphaFoldDB" id="A0A6A5ZIL9"/>
<name>A0A6A5ZIL9_9PLEO</name>
<dbReference type="Proteomes" id="UP000799770">
    <property type="component" value="Unassembled WGS sequence"/>
</dbReference>
<organism evidence="2 3">
    <name type="scientific">Lophiotrema nucula</name>
    <dbReference type="NCBI Taxonomy" id="690887"/>
    <lineage>
        <taxon>Eukaryota</taxon>
        <taxon>Fungi</taxon>
        <taxon>Dikarya</taxon>
        <taxon>Ascomycota</taxon>
        <taxon>Pezizomycotina</taxon>
        <taxon>Dothideomycetes</taxon>
        <taxon>Pleosporomycetidae</taxon>
        <taxon>Pleosporales</taxon>
        <taxon>Lophiotremataceae</taxon>
        <taxon>Lophiotrema</taxon>
    </lineage>
</organism>
<accession>A0A6A5ZIL9</accession>
<dbReference type="OrthoDB" id="4267316at2759"/>
<keyword evidence="3" id="KW-1185">Reference proteome</keyword>
<evidence type="ECO:0000256" key="1">
    <source>
        <dbReference type="SAM" id="MobiDB-lite"/>
    </source>
</evidence>
<evidence type="ECO:0008006" key="4">
    <source>
        <dbReference type="Google" id="ProtNLM"/>
    </source>
</evidence>
<dbReference type="InterPro" id="IPR011009">
    <property type="entry name" value="Kinase-like_dom_sf"/>
</dbReference>
<dbReference type="EMBL" id="ML977315">
    <property type="protein sequence ID" value="KAF2119362.1"/>
    <property type="molecule type" value="Genomic_DNA"/>
</dbReference>
<gene>
    <name evidence="2" type="ORF">BDV96DRAFT_567433</name>
</gene>
<protein>
    <recommendedName>
        <fullName evidence="4">Protein kinase domain-containing protein</fullName>
    </recommendedName>
</protein>
<evidence type="ECO:0000313" key="3">
    <source>
        <dbReference type="Proteomes" id="UP000799770"/>
    </source>
</evidence>
<sequence length="356" mass="40845">MPDESVNLALSSSSSSSSESEDEFDPDLKPLLPYVPGYHFTAKQHDAEGPFGNKYQNECPPEIQGWKRLSQTQYCLRHAFPGGTTYNDVTLSSKIISRVRTGYDCGAQLVVVKAKLEGQTPVKLVAKIYDPMYYEGVEWKFKLDVVRYAIADYTCEVAAYTELKKPSEGAKYTPAYHGSYVMDVEIPEEYRQDGIPSKREVRLILIEYIHGVTMSHLDPIRLSKRQRNNILIKAFIAEATVTHAGVWQHDFSPRNIIVIGKDFDSEDLQVKLVDFSMATVDRLTGFDEEPPKLLLNPITRYWGVMMDFAVDGWVGDDENEPERWLWKHFHKDTRFVPVERNKKDMWAVPKMMIDEC</sequence>
<dbReference type="SUPFAM" id="SSF56112">
    <property type="entry name" value="Protein kinase-like (PK-like)"/>
    <property type="match status" value="1"/>
</dbReference>
<feature type="region of interest" description="Disordered" evidence="1">
    <location>
        <begin position="1"/>
        <end position="27"/>
    </location>
</feature>
<proteinExistence type="predicted"/>
<reference evidence="2" key="1">
    <citation type="journal article" date="2020" name="Stud. Mycol.">
        <title>101 Dothideomycetes genomes: a test case for predicting lifestyles and emergence of pathogens.</title>
        <authorList>
            <person name="Haridas S."/>
            <person name="Albert R."/>
            <person name="Binder M."/>
            <person name="Bloem J."/>
            <person name="Labutti K."/>
            <person name="Salamov A."/>
            <person name="Andreopoulos B."/>
            <person name="Baker S."/>
            <person name="Barry K."/>
            <person name="Bills G."/>
            <person name="Bluhm B."/>
            <person name="Cannon C."/>
            <person name="Castanera R."/>
            <person name="Culley D."/>
            <person name="Daum C."/>
            <person name="Ezra D."/>
            <person name="Gonzalez J."/>
            <person name="Henrissat B."/>
            <person name="Kuo A."/>
            <person name="Liang C."/>
            <person name="Lipzen A."/>
            <person name="Lutzoni F."/>
            <person name="Magnuson J."/>
            <person name="Mondo S."/>
            <person name="Nolan M."/>
            <person name="Ohm R."/>
            <person name="Pangilinan J."/>
            <person name="Park H.-J."/>
            <person name="Ramirez L."/>
            <person name="Alfaro M."/>
            <person name="Sun H."/>
            <person name="Tritt A."/>
            <person name="Yoshinaga Y."/>
            <person name="Zwiers L.-H."/>
            <person name="Turgeon B."/>
            <person name="Goodwin S."/>
            <person name="Spatafora J."/>
            <person name="Crous P."/>
            <person name="Grigoriev I."/>
        </authorList>
    </citation>
    <scope>NUCLEOTIDE SEQUENCE</scope>
    <source>
        <strain evidence="2">CBS 627.86</strain>
    </source>
</reference>
<evidence type="ECO:0000313" key="2">
    <source>
        <dbReference type="EMBL" id="KAF2119362.1"/>
    </source>
</evidence>